<gene>
    <name evidence="2" type="primary">BnaCnng40860D</name>
    <name evidence="1" type="ORF">DARMORV10_C05P42990.1</name>
    <name evidence="2" type="ORF">GSBRNA2T00037569001</name>
</gene>
<dbReference type="Gramene" id="CDY62756">
    <property type="protein sequence ID" value="CDY62756"/>
    <property type="gene ID" value="GSBRNA2T00037569001"/>
</dbReference>
<reference evidence="2 3" key="1">
    <citation type="journal article" date="2014" name="Science">
        <title>Plant genetics. Early allopolyploid evolution in the post-Neolithic Brassica napus oilseed genome.</title>
        <authorList>
            <person name="Chalhoub B."/>
            <person name="Denoeud F."/>
            <person name="Liu S."/>
            <person name="Parkin I.A."/>
            <person name="Tang H."/>
            <person name="Wang X."/>
            <person name="Chiquet J."/>
            <person name="Belcram H."/>
            <person name="Tong C."/>
            <person name="Samans B."/>
            <person name="Correa M."/>
            <person name="Da Silva C."/>
            <person name="Just J."/>
            <person name="Falentin C."/>
            <person name="Koh C.S."/>
            <person name="Le Clainche I."/>
            <person name="Bernard M."/>
            <person name="Bento P."/>
            <person name="Noel B."/>
            <person name="Labadie K."/>
            <person name="Alberti A."/>
            <person name="Charles M."/>
            <person name="Arnaud D."/>
            <person name="Guo H."/>
            <person name="Daviaud C."/>
            <person name="Alamery S."/>
            <person name="Jabbari K."/>
            <person name="Zhao M."/>
            <person name="Edger P.P."/>
            <person name="Chelaifa H."/>
            <person name="Tack D."/>
            <person name="Lassalle G."/>
            <person name="Mestiri I."/>
            <person name="Schnel N."/>
            <person name="Le Paslier M.C."/>
            <person name="Fan G."/>
            <person name="Renault V."/>
            <person name="Bayer P.E."/>
            <person name="Golicz A.A."/>
            <person name="Manoli S."/>
            <person name="Lee T.H."/>
            <person name="Thi V.H."/>
            <person name="Chalabi S."/>
            <person name="Hu Q."/>
            <person name="Fan C."/>
            <person name="Tollenaere R."/>
            <person name="Lu Y."/>
            <person name="Battail C."/>
            <person name="Shen J."/>
            <person name="Sidebottom C.H."/>
            <person name="Wang X."/>
            <person name="Canaguier A."/>
            <person name="Chauveau A."/>
            <person name="Berard A."/>
            <person name="Deniot G."/>
            <person name="Guan M."/>
            <person name="Liu Z."/>
            <person name="Sun F."/>
            <person name="Lim Y.P."/>
            <person name="Lyons E."/>
            <person name="Town C.D."/>
            <person name="Bancroft I."/>
            <person name="Wang X."/>
            <person name="Meng J."/>
            <person name="Ma J."/>
            <person name="Pires J.C."/>
            <person name="King G.J."/>
            <person name="Brunel D."/>
            <person name="Delourme R."/>
            <person name="Renard M."/>
            <person name="Aury J.M."/>
            <person name="Adams K.L."/>
            <person name="Batley J."/>
            <person name="Snowdon R.J."/>
            <person name="Tost J."/>
            <person name="Edwards D."/>
            <person name="Zhou Y."/>
            <person name="Hua W."/>
            <person name="Sharpe A.G."/>
            <person name="Paterson A.H."/>
            <person name="Guan C."/>
            <person name="Wincker P."/>
        </authorList>
    </citation>
    <scope>NUCLEOTIDE SEQUENCE [LARGE SCALE GENOMIC DNA]</scope>
    <source>
        <strain evidence="3">cv. Darmor-bzh</strain>
    </source>
</reference>
<protein>
    <submittedName>
        <fullName evidence="1">(rape) hypothetical protein</fullName>
    </submittedName>
    <submittedName>
        <fullName evidence="2">BnaCnng40860D protein</fullName>
    </submittedName>
</protein>
<reference evidence="1" key="3">
    <citation type="submission" date="2021-01" db="EMBL/GenBank/DDBJ databases">
        <authorList>
            <consortium name="Genoscope - CEA"/>
            <person name="William W."/>
        </authorList>
    </citation>
    <scope>NUCLEOTIDE SEQUENCE</scope>
</reference>
<evidence type="ECO:0000313" key="2">
    <source>
        <dbReference type="EMBL" id="CDY62756.1"/>
    </source>
</evidence>
<reference evidence="2" key="2">
    <citation type="submission" date="2014-06" db="EMBL/GenBank/DDBJ databases">
        <authorList>
            <person name="Genoscope - CEA"/>
        </authorList>
    </citation>
    <scope>NUCLEOTIDE SEQUENCE</scope>
</reference>
<dbReference type="PaxDb" id="3708-A0A078JD31"/>
<organism evidence="2 3">
    <name type="scientific">Brassica napus</name>
    <name type="common">Rape</name>
    <dbReference type="NCBI Taxonomy" id="3708"/>
    <lineage>
        <taxon>Eukaryota</taxon>
        <taxon>Viridiplantae</taxon>
        <taxon>Streptophyta</taxon>
        <taxon>Embryophyta</taxon>
        <taxon>Tracheophyta</taxon>
        <taxon>Spermatophyta</taxon>
        <taxon>Magnoliopsida</taxon>
        <taxon>eudicotyledons</taxon>
        <taxon>Gunneridae</taxon>
        <taxon>Pentapetalae</taxon>
        <taxon>rosids</taxon>
        <taxon>malvids</taxon>
        <taxon>Brassicales</taxon>
        <taxon>Brassicaceae</taxon>
        <taxon>Brassiceae</taxon>
        <taxon>Brassica</taxon>
    </lineage>
</organism>
<keyword evidence="3" id="KW-1185">Reference proteome</keyword>
<evidence type="ECO:0000313" key="1">
    <source>
        <dbReference type="EMBL" id="CAF1931843.1"/>
    </source>
</evidence>
<name>A0A078JD31_BRANA</name>
<accession>A0A078JD31</accession>
<dbReference type="Proteomes" id="UP001295469">
    <property type="component" value="Chromosome C05"/>
</dbReference>
<sequence>MLLTLGLELELELESKLLLLQDCPIKVHMQLITWKYITLETNCFECTKESKELFLMRKSSSICYMKVTEI</sequence>
<proteinExistence type="predicted"/>
<dbReference type="AlphaFoldDB" id="A0A078JD31"/>
<dbReference type="EMBL" id="LK034188">
    <property type="protein sequence ID" value="CDY62756.1"/>
    <property type="molecule type" value="Genomic_DNA"/>
</dbReference>
<dbReference type="EMBL" id="HG994369">
    <property type="protein sequence ID" value="CAF1931843.1"/>
    <property type="molecule type" value="Genomic_DNA"/>
</dbReference>
<evidence type="ECO:0000313" key="3">
    <source>
        <dbReference type="Proteomes" id="UP000028999"/>
    </source>
</evidence>
<dbReference type="Proteomes" id="UP000028999">
    <property type="component" value="Unassembled WGS sequence"/>
</dbReference>